<dbReference type="RefSeq" id="XP_070896999.1">
    <property type="nucleotide sequence ID" value="XM_071040846.1"/>
</dbReference>
<evidence type="ECO:0000256" key="1">
    <source>
        <dbReference type="SAM" id="MobiDB-lite"/>
    </source>
</evidence>
<dbReference type="GeneID" id="98156010"/>
<proteinExistence type="predicted"/>
<dbReference type="EMBL" id="JBFXLR010000034">
    <property type="protein sequence ID" value="KAL2846069.1"/>
    <property type="molecule type" value="Genomic_DNA"/>
</dbReference>
<comment type="caution">
    <text evidence="2">The sequence shown here is derived from an EMBL/GenBank/DDBJ whole genome shotgun (WGS) entry which is preliminary data.</text>
</comment>
<feature type="non-terminal residue" evidence="2">
    <location>
        <position position="1"/>
    </location>
</feature>
<gene>
    <name evidence="2" type="ORF">BJX68DRAFT_241482</name>
</gene>
<dbReference type="Proteomes" id="UP001610444">
    <property type="component" value="Unassembled WGS sequence"/>
</dbReference>
<evidence type="ECO:0000313" key="2">
    <source>
        <dbReference type="EMBL" id="KAL2846069.1"/>
    </source>
</evidence>
<feature type="region of interest" description="Disordered" evidence="1">
    <location>
        <begin position="1"/>
        <end position="26"/>
    </location>
</feature>
<evidence type="ECO:0000313" key="3">
    <source>
        <dbReference type="Proteomes" id="UP001610444"/>
    </source>
</evidence>
<name>A0ABR4K171_9EURO</name>
<sequence>VPASQSLSPRGAAGSQTPFPPAREPPLHAAHQPLALALRFRVHSYWPLHLVPGQCSCLRFKERMCTASGFLCCFPLLLLYSSAASTSYST</sequence>
<keyword evidence="3" id="KW-1185">Reference proteome</keyword>
<evidence type="ECO:0008006" key="4">
    <source>
        <dbReference type="Google" id="ProtNLM"/>
    </source>
</evidence>
<organism evidence="2 3">
    <name type="scientific">Aspergillus pseudodeflectus</name>
    <dbReference type="NCBI Taxonomy" id="176178"/>
    <lineage>
        <taxon>Eukaryota</taxon>
        <taxon>Fungi</taxon>
        <taxon>Dikarya</taxon>
        <taxon>Ascomycota</taxon>
        <taxon>Pezizomycotina</taxon>
        <taxon>Eurotiomycetes</taxon>
        <taxon>Eurotiomycetidae</taxon>
        <taxon>Eurotiales</taxon>
        <taxon>Aspergillaceae</taxon>
        <taxon>Aspergillus</taxon>
        <taxon>Aspergillus subgen. Nidulantes</taxon>
    </lineage>
</organism>
<accession>A0ABR4K171</accession>
<reference evidence="2 3" key="1">
    <citation type="submission" date="2024-07" db="EMBL/GenBank/DDBJ databases">
        <title>Section-level genome sequencing and comparative genomics of Aspergillus sections Usti and Cavernicolus.</title>
        <authorList>
            <consortium name="Lawrence Berkeley National Laboratory"/>
            <person name="Nybo J.L."/>
            <person name="Vesth T.C."/>
            <person name="Theobald S."/>
            <person name="Frisvad J.C."/>
            <person name="Larsen T.O."/>
            <person name="Kjaerboelling I."/>
            <person name="Rothschild-Mancinelli K."/>
            <person name="Lyhne E.K."/>
            <person name="Kogle M.E."/>
            <person name="Barry K."/>
            <person name="Clum A."/>
            <person name="Na H."/>
            <person name="Ledsgaard L."/>
            <person name="Lin J."/>
            <person name="Lipzen A."/>
            <person name="Kuo A."/>
            <person name="Riley R."/>
            <person name="Mondo S."/>
            <person name="LaButti K."/>
            <person name="Haridas S."/>
            <person name="Pangalinan J."/>
            <person name="Salamov A.A."/>
            <person name="Simmons B.A."/>
            <person name="Magnuson J.K."/>
            <person name="Chen J."/>
            <person name="Drula E."/>
            <person name="Henrissat B."/>
            <person name="Wiebenga A."/>
            <person name="Lubbers R.J."/>
            <person name="Gomes A.C."/>
            <person name="Macurrencykelacurrency M.R."/>
            <person name="Stajich J."/>
            <person name="Grigoriev I.V."/>
            <person name="Mortensen U.H."/>
            <person name="De vries R.P."/>
            <person name="Baker S.E."/>
            <person name="Andersen M.R."/>
        </authorList>
    </citation>
    <scope>NUCLEOTIDE SEQUENCE [LARGE SCALE GENOMIC DNA]</scope>
    <source>
        <strain evidence="2 3">CBS 756.74</strain>
    </source>
</reference>
<protein>
    <recommendedName>
        <fullName evidence="4">Actin</fullName>
    </recommendedName>
</protein>